<dbReference type="InterPro" id="IPR032587">
    <property type="entry name" value="DUF4911"/>
</dbReference>
<comment type="caution">
    <text evidence="2">The sequence shown here is derived from an EMBL/GenBank/DDBJ whole genome shotgun (WGS) entry which is preliminary data.</text>
</comment>
<feature type="region of interest" description="Disordered" evidence="1">
    <location>
        <begin position="1"/>
        <end position="25"/>
    </location>
</feature>
<dbReference type="Pfam" id="PF16256">
    <property type="entry name" value="DUF4911"/>
    <property type="match status" value="1"/>
</dbReference>
<evidence type="ECO:0008006" key="4">
    <source>
        <dbReference type="Google" id="ProtNLM"/>
    </source>
</evidence>
<proteinExistence type="predicted"/>
<evidence type="ECO:0000256" key="1">
    <source>
        <dbReference type="SAM" id="MobiDB-lite"/>
    </source>
</evidence>
<feature type="compositionally biased region" description="Polar residues" evidence="1">
    <location>
        <begin position="1"/>
        <end position="11"/>
    </location>
</feature>
<protein>
    <recommendedName>
        <fullName evidence="4">DUF4911 domain-containing protein</fullName>
    </recommendedName>
</protein>
<organism evidence="2 3">
    <name type="scientific">candidate division WOR-1 bacterium RIFCSPHIGHO2_01_FULL_53_15</name>
    <dbReference type="NCBI Taxonomy" id="1802564"/>
    <lineage>
        <taxon>Bacteria</taxon>
        <taxon>Bacillati</taxon>
        <taxon>Saganbacteria</taxon>
    </lineage>
</organism>
<dbReference type="Proteomes" id="UP000178724">
    <property type="component" value="Unassembled WGS sequence"/>
</dbReference>
<gene>
    <name evidence="2" type="ORF">A2625_05790</name>
</gene>
<name>A0A1F4Q181_UNCSA</name>
<sequence length="100" mass="11325">MTSPTNANPSPLSIFDGEGKTREGRDSVNRYLRVKKEDIYVICPFFEAFEGMAAIRTPKPETGDYATLKLMVSPDFLDDFEKVLTSLEKRVSFERVLGEN</sequence>
<reference evidence="2 3" key="1">
    <citation type="journal article" date="2016" name="Nat. Commun.">
        <title>Thousands of microbial genomes shed light on interconnected biogeochemical processes in an aquifer system.</title>
        <authorList>
            <person name="Anantharaman K."/>
            <person name="Brown C.T."/>
            <person name="Hug L.A."/>
            <person name="Sharon I."/>
            <person name="Castelle C.J."/>
            <person name="Probst A.J."/>
            <person name="Thomas B.C."/>
            <person name="Singh A."/>
            <person name="Wilkins M.J."/>
            <person name="Karaoz U."/>
            <person name="Brodie E.L."/>
            <person name="Williams K.H."/>
            <person name="Hubbard S.S."/>
            <person name="Banfield J.F."/>
        </authorList>
    </citation>
    <scope>NUCLEOTIDE SEQUENCE [LARGE SCALE GENOMIC DNA]</scope>
</reference>
<evidence type="ECO:0000313" key="2">
    <source>
        <dbReference type="EMBL" id="OGB89627.1"/>
    </source>
</evidence>
<dbReference type="AlphaFoldDB" id="A0A1F4Q181"/>
<accession>A0A1F4Q181</accession>
<dbReference type="EMBL" id="METM01000021">
    <property type="protein sequence ID" value="OGB89627.1"/>
    <property type="molecule type" value="Genomic_DNA"/>
</dbReference>
<evidence type="ECO:0000313" key="3">
    <source>
        <dbReference type="Proteomes" id="UP000178724"/>
    </source>
</evidence>